<dbReference type="Pfam" id="PF20174">
    <property type="entry name" value="DUF6540"/>
    <property type="match status" value="1"/>
</dbReference>
<reference evidence="1 2" key="1">
    <citation type="submission" date="2017-10" db="EMBL/GenBank/DDBJ databases">
        <title>Comparative genomics in systemic dimorphic fungi from Ajellomycetaceae.</title>
        <authorList>
            <person name="Munoz J.F."/>
            <person name="Mcewen J.G."/>
            <person name="Clay O.K."/>
            <person name="Cuomo C.A."/>
        </authorList>
    </citation>
    <scope>NUCLEOTIDE SEQUENCE [LARGE SCALE GENOMIC DNA]</scope>
    <source>
        <strain evidence="1 2">UAMH7299</strain>
    </source>
</reference>
<dbReference type="OrthoDB" id="4135672at2759"/>
<protein>
    <submittedName>
        <fullName evidence="1">Uncharacterized protein</fullName>
    </submittedName>
</protein>
<evidence type="ECO:0000313" key="1">
    <source>
        <dbReference type="EMBL" id="PGH27062.1"/>
    </source>
</evidence>
<dbReference type="STRING" id="1447883.A0A2B7Z1V8"/>
<dbReference type="Proteomes" id="UP000224634">
    <property type="component" value="Unassembled WGS sequence"/>
</dbReference>
<comment type="caution">
    <text evidence="1">The sequence shown here is derived from an EMBL/GenBank/DDBJ whole genome shotgun (WGS) entry which is preliminary data.</text>
</comment>
<organism evidence="1 2">
    <name type="scientific">Polytolypa hystricis (strain UAMH7299)</name>
    <dbReference type="NCBI Taxonomy" id="1447883"/>
    <lineage>
        <taxon>Eukaryota</taxon>
        <taxon>Fungi</taxon>
        <taxon>Dikarya</taxon>
        <taxon>Ascomycota</taxon>
        <taxon>Pezizomycotina</taxon>
        <taxon>Eurotiomycetes</taxon>
        <taxon>Eurotiomycetidae</taxon>
        <taxon>Onygenales</taxon>
        <taxon>Onygenales incertae sedis</taxon>
        <taxon>Polytolypa</taxon>
    </lineage>
</organism>
<dbReference type="InterPro" id="IPR046670">
    <property type="entry name" value="DUF6540"/>
</dbReference>
<gene>
    <name evidence="1" type="ORF">AJ80_01248</name>
</gene>
<accession>A0A2B7Z1V8</accession>
<name>A0A2B7Z1V8_POLH7</name>
<dbReference type="AlphaFoldDB" id="A0A2B7Z1V8"/>
<evidence type="ECO:0000313" key="2">
    <source>
        <dbReference type="Proteomes" id="UP000224634"/>
    </source>
</evidence>
<proteinExistence type="predicted"/>
<keyword evidence="2" id="KW-1185">Reference proteome</keyword>
<sequence length="168" mass="18787">MPDPEETVTRYHTAIFVETGPNNDGFDDGDIAAQESGDKNAIINTISSGGHIHEVTGDIATSTGMYYYTRPQSTNPAVQPTFHTATFLGLIRMKDYPQIIDAVCRAQPAPPCQKKFNTRTMRYEAFKSEEEGGGFYAEGEVRKKGYFKCTEWTEERIIPALEREGVFC</sequence>
<dbReference type="EMBL" id="PDNA01000010">
    <property type="protein sequence ID" value="PGH27062.1"/>
    <property type="molecule type" value="Genomic_DNA"/>
</dbReference>